<accession>A0AAD6J4A0</accession>
<feature type="region of interest" description="Disordered" evidence="1">
    <location>
        <begin position="243"/>
        <end position="276"/>
    </location>
</feature>
<proteinExistence type="predicted"/>
<dbReference type="EMBL" id="JAQGDS010000002">
    <property type="protein sequence ID" value="KAJ6262995.1"/>
    <property type="molecule type" value="Genomic_DNA"/>
</dbReference>
<protein>
    <submittedName>
        <fullName evidence="3">Uncharacterized protein</fullName>
    </submittedName>
</protein>
<feature type="transmembrane region" description="Helical" evidence="2">
    <location>
        <begin position="379"/>
        <end position="400"/>
    </location>
</feature>
<organism evidence="3 4">
    <name type="scientific">Drechslerella dactyloides</name>
    <name type="common">Nematode-trapping fungus</name>
    <name type="synonym">Arthrobotrys dactyloides</name>
    <dbReference type="NCBI Taxonomy" id="74499"/>
    <lineage>
        <taxon>Eukaryota</taxon>
        <taxon>Fungi</taxon>
        <taxon>Dikarya</taxon>
        <taxon>Ascomycota</taxon>
        <taxon>Pezizomycotina</taxon>
        <taxon>Orbiliomycetes</taxon>
        <taxon>Orbiliales</taxon>
        <taxon>Orbiliaceae</taxon>
        <taxon>Drechslerella</taxon>
    </lineage>
</organism>
<feature type="compositionally biased region" description="Acidic residues" evidence="1">
    <location>
        <begin position="37"/>
        <end position="47"/>
    </location>
</feature>
<keyword evidence="2" id="KW-0472">Membrane</keyword>
<keyword evidence="2" id="KW-0812">Transmembrane</keyword>
<name>A0AAD6J4A0_DREDA</name>
<gene>
    <name evidence="3" type="ORF">Dda_1553</name>
</gene>
<comment type="caution">
    <text evidence="3">The sequence shown here is derived from an EMBL/GenBank/DDBJ whole genome shotgun (WGS) entry which is preliminary data.</text>
</comment>
<feature type="region of interest" description="Disordered" evidence="1">
    <location>
        <begin position="1"/>
        <end position="108"/>
    </location>
</feature>
<keyword evidence="2" id="KW-1133">Transmembrane helix</keyword>
<evidence type="ECO:0000313" key="3">
    <source>
        <dbReference type="EMBL" id="KAJ6262995.1"/>
    </source>
</evidence>
<evidence type="ECO:0000313" key="4">
    <source>
        <dbReference type="Proteomes" id="UP001221413"/>
    </source>
</evidence>
<sequence length="414" mass="45767">MAGMANRNAEEISRGGNQRFGAGRYLTMSQMFHPEYESDENANDEDHDNGHNEDHNESDSSDLIEIGPGVSIGGGYTGATAQRPMQPRPVPDSSPVARAGKEVPARAADNDEKANIEWKVTTIRPPDFCKPECFTKAFVCEALGITEHDLQYISAAIDGAVDDPRLYEIDLRECGEPLRLEWCQVVTRYMKNILPNRIMRLLAAKDSAMVGYVIFQFALLRKRYRVQRKRASIGKYAEITPQGHGYSSQGAVDRSGGRIPGWGQISEGPRHRSGNLSSQSIFATKAYPRQNLASSSPYDSPAGKNSMLHQRQHLSADSHQGVVGNVNEEEAVEDPDPELQMGNNDIANNIAPVTATNIHHDASTNNIQATNVPEIQLPWSIRVIGAFVCAGVWAIVFILWRTEERRAAERRTTV</sequence>
<reference evidence="3" key="1">
    <citation type="submission" date="2023-01" db="EMBL/GenBank/DDBJ databases">
        <title>The chitinases involved in constricting ring structure development in the nematode-trapping fungus Drechslerella dactyloides.</title>
        <authorList>
            <person name="Wang R."/>
            <person name="Zhang L."/>
            <person name="Tang P."/>
            <person name="Li S."/>
            <person name="Liang L."/>
        </authorList>
    </citation>
    <scope>NUCLEOTIDE SEQUENCE</scope>
    <source>
        <strain evidence="3">YMF1.00031</strain>
    </source>
</reference>
<evidence type="ECO:0000256" key="1">
    <source>
        <dbReference type="SAM" id="MobiDB-lite"/>
    </source>
</evidence>
<evidence type="ECO:0000256" key="2">
    <source>
        <dbReference type="SAM" id="Phobius"/>
    </source>
</evidence>
<feature type="compositionally biased region" description="Basic and acidic residues" evidence="1">
    <location>
        <begin position="48"/>
        <end position="58"/>
    </location>
</feature>
<dbReference type="Proteomes" id="UP001221413">
    <property type="component" value="Unassembled WGS sequence"/>
</dbReference>
<keyword evidence="4" id="KW-1185">Reference proteome</keyword>
<feature type="compositionally biased region" description="Basic and acidic residues" evidence="1">
    <location>
        <begin position="99"/>
        <end position="108"/>
    </location>
</feature>
<dbReference type="AlphaFoldDB" id="A0AAD6J4A0"/>